<sequence>MTVIAKILHPIAGPNCYTTASEVATMEFARSVLGVPIPEVYAWSADCENPVGSEYIIMQEAPGEKLEDVWPGMSLEKKVKIMKDVVSIEKKMLSASLNRHGSLYFTNDSIVGAVEAEVTGNVTATVKEDVKQRFSIGPVAARDYWNKERAAMSLDRGPWKQPQDYIQSLVRRELAWIQQYAIPRSHDDPLLSSESQNSPSTHVSLLERFLKVSPFLLPDDPTVTAPHIWHTDLHGGNIFVEQGKISSIIDWQGIWTEPLILRARHPRLVDHNGEFILKAPENFKDLDSGEKERIWDQISRSIILYLYEKELIEEAPLVNKILRLESGRIRCDPIQFVGGTWDDELLPLRDSLIKVERYWDSIGFKFPCPIHFSEEELRTHAAEGDGWNEVQDFWDAIENLVTRDGWTPYDRYDDAVAFFTELRETRLKTMAGKEREDFKRQTEWID</sequence>
<dbReference type="Proteomes" id="UP000234275">
    <property type="component" value="Unassembled WGS sequence"/>
</dbReference>
<dbReference type="AlphaFoldDB" id="A0A2I2GF06"/>
<dbReference type="InterPro" id="IPR011009">
    <property type="entry name" value="Kinase-like_dom_sf"/>
</dbReference>
<dbReference type="GeneID" id="36559751"/>
<protein>
    <submittedName>
        <fullName evidence="2">Phosphotransferase family protein</fullName>
    </submittedName>
</protein>
<dbReference type="VEuPathDB" id="FungiDB:P170DRAFT_461723"/>
<dbReference type="OrthoDB" id="2968323at2759"/>
<gene>
    <name evidence="2" type="ORF">P170DRAFT_461723</name>
</gene>
<dbReference type="PANTHER" id="PTHR36091:SF2">
    <property type="entry name" value="AMINOGLYCOSIDE PHOSPHOTRANSFERASE DOMAIN-CONTAINING PROTEIN"/>
    <property type="match status" value="1"/>
</dbReference>
<comment type="caution">
    <text evidence="2">The sequence shown here is derived from an EMBL/GenBank/DDBJ whole genome shotgun (WGS) entry which is preliminary data.</text>
</comment>
<dbReference type="InterPro" id="IPR002575">
    <property type="entry name" value="Aminoglycoside_PTrfase"/>
</dbReference>
<dbReference type="STRING" id="1392250.A0A2I2GF06"/>
<evidence type="ECO:0000313" key="2">
    <source>
        <dbReference type="EMBL" id="PLB51468.1"/>
    </source>
</evidence>
<accession>A0A2I2GF06</accession>
<dbReference type="Gene3D" id="3.90.1200.10">
    <property type="match status" value="1"/>
</dbReference>
<evidence type="ECO:0000313" key="3">
    <source>
        <dbReference type="Proteomes" id="UP000234275"/>
    </source>
</evidence>
<keyword evidence="3" id="KW-1185">Reference proteome</keyword>
<name>A0A2I2GF06_9EURO</name>
<reference evidence="2 3" key="1">
    <citation type="submission" date="2016-12" db="EMBL/GenBank/DDBJ databases">
        <title>The genomes of Aspergillus section Nigri reveals drivers in fungal speciation.</title>
        <authorList>
            <consortium name="DOE Joint Genome Institute"/>
            <person name="Vesth T.C."/>
            <person name="Nybo J."/>
            <person name="Theobald S."/>
            <person name="Brandl J."/>
            <person name="Frisvad J.C."/>
            <person name="Nielsen K.F."/>
            <person name="Lyhne E.K."/>
            <person name="Kogle M.E."/>
            <person name="Kuo A."/>
            <person name="Riley R."/>
            <person name="Clum A."/>
            <person name="Nolan M."/>
            <person name="Lipzen A."/>
            <person name="Salamov A."/>
            <person name="Henrissat B."/>
            <person name="Wiebenga A."/>
            <person name="De Vries R.P."/>
            <person name="Grigoriev I.V."/>
            <person name="Mortensen U.H."/>
            <person name="Andersen M.R."/>
            <person name="Baker S.E."/>
        </authorList>
    </citation>
    <scope>NUCLEOTIDE SEQUENCE [LARGE SCALE GENOMIC DNA]</scope>
    <source>
        <strain evidence="2 3">IBT 23096</strain>
    </source>
</reference>
<dbReference type="GO" id="GO:0005739">
    <property type="term" value="C:mitochondrion"/>
    <property type="evidence" value="ECO:0007669"/>
    <property type="project" value="TreeGrafter"/>
</dbReference>
<dbReference type="EMBL" id="MSFO01000002">
    <property type="protein sequence ID" value="PLB51468.1"/>
    <property type="molecule type" value="Genomic_DNA"/>
</dbReference>
<dbReference type="GO" id="GO:0016740">
    <property type="term" value="F:transferase activity"/>
    <property type="evidence" value="ECO:0007669"/>
    <property type="project" value="UniProtKB-KW"/>
</dbReference>
<dbReference type="InterPro" id="IPR051035">
    <property type="entry name" value="Mito_inheritance_9"/>
</dbReference>
<keyword evidence="2" id="KW-0808">Transferase</keyword>
<feature type="domain" description="Aminoglycoside phosphotransferase" evidence="1">
    <location>
        <begin position="21"/>
        <end position="252"/>
    </location>
</feature>
<organism evidence="2 3">
    <name type="scientific">Aspergillus steynii IBT 23096</name>
    <dbReference type="NCBI Taxonomy" id="1392250"/>
    <lineage>
        <taxon>Eukaryota</taxon>
        <taxon>Fungi</taxon>
        <taxon>Dikarya</taxon>
        <taxon>Ascomycota</taxon>
        <taxon>Pezizomycotina</taxon>
        <taxon>Eurotiomycetes</taxon>
        <taxon>Eurotiomycetidae</taxon>
        <taxon>Eurotiales</taxon>
        <taxon>Aspergillaceae</taxon>
        <taxon>Aspergillus</taxon>
        <taxon>Aspergillus subgen. Circumdati</taxon>
    </lineage>
</organism>
<dbReference type="Pfam" id="PF01636">
    <property type="entry name" value="APH"/>
    <property type="match status" value="1"/>
</dbReference>
<evidence type="ECO:0000259" key="1">
    <source>
        <dbReference type="Pfam" id="PF01636"/>
    </source>
</evidence>
<proteinExistence type="predicted"/>
<dbReference type="RefSeq" id="XP_024706770.1">
    <property type="nucleotide sequence ID" value="XM_024852053.1"/>
</dbReference>
<dbReference type="PANTHER" id="PTHR36091">
    <property type="entry name" value="ALTERED INHERITANCE OF MITOCHONDRIA PROTEIN 9, MITOCHONDRIAL"/>
    <property type="match status" value="1"/>
</dbReference>
<dbReference type="SUPFAM" id="SSF56112">
    <property type="entry name" value="Protein kinase-like (PK-like)"/>
    <property type="match status" value="1"/>
</dbReference>